<dbReference type="PANTHER" id="PTHR42790:SF19">
    <property type="entry name" value="KYNURENINE_ALPHA-AMINOADIPATE AMINOTRANSFERASE, MITOCHONDRIAL"/>
    <property type="match status" value="1"/>
</dbReference>
<feature type="domain" description="Aminotransferase class I/classII large" evidence="7">
    <location>
        <begin position="33"/>
        <end position="386"/>
    </location>
</feature>
<evidence type="ECO:0000313" key="9">
    <source>
        <dbReference type="Proteomes" id="UP000824260"/>
    </source>
</evidence>
<protein>
    <submittedName>
        <fullName evidence="8">PLP-dependent aminotransferase family protein</fullName>
    </submittedName>
</protein>
<dbReference type="Gene3D" id="3.40.640.10">
    <property type="entry name" value="Type I PLP-dependent aspartate aminotransferase-like (Major domain)"/>
    <property type="match status" value="1"/>
</dbReference>
<evidence type="ECO:0000256" key="5">
    <source>
        <dbReference type="ARBA" id="ARBA00022679"/>
    </source>
</evidence>
<accession>A0A9D0ZLH3</accession>
<dbReference type="SUPFAM" id="SSF53383">
    <property type="entry name" value="PLP-dependent transferases"/>
    <property type="match status" value="1"/>
</dbReference>
<evidence type="ECO:0000259" key="7">
    <source>
        <dbReference type="Pfam" id="PF00155"/>
    </source>
</evidence>
<dbReference type="PANTHER" id="PTHR42790">
    <property type="entry name" value="AMINOTRANSFERASE"/>
    <property type="match status" value="1"/>
</dbReference>
<dbReference type="Gene3D" id="3.90.1150.10">
    <property type="entry name" value="Aspartate Aminotransferase, domain 1"/>
    <property type="match status" value="1"/>
</dbReference>
<gene>
    <name evidence="8" type="ORF">IAA52_05045</name>
</gene>
<dbReference type="GO" id="GO:0030170">
    <property type="term" value="F:pyridoxal phosphate binding"/>
    <property type="evidence" value="ECO:0007669"/>
    <property type="project" value="InterPro"/>
</dbReference>
<evidence type="ECO:0000256" key="4">
    <source>
        <dbReference type="ARBA" id="ARBA00022576"/>
    </source>
</evidence>
<dbReference type="InterPro" id="IPR015424">
    <property type="entry name" value="PyrdxlP-dep_Trfase"/>
</dbReference>
<evidence type="ECO:0000256" key="6">
    <source>
        <dbReference type="ARBA" id="ARBA00022898"/>
    </source>
</evidence>
<comment type="similarity">
    <text evidence="2">Belongs to the class-I pyridoxal-phosphate-dependent aminotransferase family.</text>
</comment>
<dbReference type="InterPro" id="IPR004839">
    <property type="entry name" value="Aminotransferase_I/II_large"/>
</dbReference>
<proteinExistence type="inferred from homology"/>
<organism evidence="8 9">
    <name type="scientific">Candidatus Pullichristensenella stercorigallinarum</name>
    <dbReference type="NCBI Taxonomy" id="2840909"/>
    <lineage>
        <taxon>Bacteria</taxon>
        <taxon>Bacillati</taxon>
        <taxon>Bacillota</taxon>
        <taxon>Clostridia</taxon>
        <taxon>Candidatus Pullichristensenella</taxon>
    </lineage>
</organism>
<dbReference type="Proteomes" id="UP000824260">
    <property type="component" value="Unassembled WGS sequence"/>
</dbReference>
<evidence type="ECO:0000256" key="2">
    <source>
        <dbReference type="ARBA" id="ARBA00007441"/>
    </source>
</evidence>
<comment type="caution">
    <text evidence="8">The sequence shown here is derived from an EMBL/GenBank/DDBJ whole genome shotgun (WGS) entry which is preliminary data.</text>
</comment>
<name>A0A9D0ZLH3_9FIRM</name>
<keyword evidence="6" id="KW-0663">Pyridoxal phosphate</keyword>
<dbReference type="InterPro" id="IPR015421">
    <property type="entry name" value="PyrdxlP-dep_Trfase_major"/>
</dbReference>
<dbReference type="GO" id="GO:0008483">
    <property type="term" value="F:transaminase activity"/>
    <property type="evidence" value="ECO:0007669"/>
    <property type="project" value="UniProtKB-KW"/>
</dbReference>
<dbReference type="AlphaFoldDB" id="A0A9D0ZLH3"/>
<dbReference type="InterPro" id="IPR050859">
    <property type="entry name" value="Class-I_PLP-dep_aminotransf"/>
</dbReference>
<evidence type="ECO:0000256" key="1">
    <source>
        <dbReference type="ARBA" id="ARBA00001933"/>
    </source>
</evidence>
<dbReference type="EMBL" id="DVFZ01000050">
    <property type="protein sequence ID" value="HIQ82449.1"/>
    <property type="molecule type" value="Genomic_DNA"/>
</dbReference>
<evidence type="ECO:0000313" key="8">
    <source>
        <dbReference type="EMBL" id="HIQ82449.1"/>
    </source>
</evidence>
<reference evidence="8" key="1">
    <citation type="submission" date="2020-10" db="EMBL/GenBank/DDBJ databases">
        <authorList>
            <person name="Gilroy R."/>
        </authorList>
    </citation>
    <scope>NUCLEOTIDE SEQUENCE</scope>
    <source>
        <strain evidence="8">ChiSjej6B24-2974</strain>
    </source>
</reference>
<dbReference type="Pfam" id="PF00155">
    <property type="entry name" value="Aminotran_1_2"/>
    <property type="match status" value="1"/>
</dbReference>
<dbReference type="InterPro" id="IPR015422">
    <property type="entry name" value="PyrdxlP-dep_Trfase_small"/>
</dbReference>
<evidence type="ECO:0000256" key="3">
    <source>
        <dbReference type="ARBA" id="ARBA00011738"/>
    </source>
</evidence>
<dbReference type="GO" id="GO:1901605">
    <property type="term" value="P:alpha-amino acid metabolic process"/>
    <property type="evidence" value="ECO:0007669"/>
    <property type="project" value="TreeGrafter"/>
</dbReference>
<sequence>MKFTEEVFAAHMRPITGSAIREIFKLLGKTGMISFAGGNPSNAALEPEIISELAVEVLAKYGATLLQYGATEGFAPLIESAGAFLAEAGVQAGPGELLPVQGGTQGFDLLMKTLIEPGDVILAEDPTFLGALQAMHTYNAKVVAVATDENGVIPEDVEEKIKRHFPKLIYIIPNFQNPTGVTLSLERRKALAELANRYGVVLAEDDPYRDLRYAGEALPAIKSFDEEGWVVYLSSFSKYVSPGMRLGAAVGNKTLIRKMTIGKQSTDVHSPLLVQAIIDAYLRKGLMPGHLKRICADYKKQLDAMLEGFKYLPAGTRHTVPEGGLFVWAELPGGLDAKALLNKCVENNVAYVPGTFFYVEGGHENTMRLNFSNATIEDIDKGMRALGAALTK</sequence>
<keyword evidence="4 8" id="KW-0032">Aminotransferase</keyword>
<dbReference type="FunFam" id="3.40.640.10:FF:000053">
    <property type="entry name" value="Aminotransferase, class I"/>
    <property type="match status" value="1"/>
</dbReference>
<comment type="cofactor">
    <cofactor evidence="1">
        <name>pyridoxal 5'-phosphate</name>
        <dbReference type="ChEBI" id="CHEBI:597326"/>
    </cofactor>
</comment>
<dbReference type="CDD" id="cd00609">
    <property type="entry name" value="AAT_like"/>
    <property type="match status" value="1"/>
</dbReference>
<comment type="subunit">
    <text evidence="3">Homodimer.</text>
</comment>
<keyword evidence="5" id="KW-0808">Transferase</keyword>
<reference evidence="8" key="2">
    <citation type="journal article" date="2021" name="PeerJ">
        <title>Extensive microbial diversity within the chicken gut microbiome revealed by metagenomics and culture.</title>
        <authorList>
            <person name="Gilroy R."/>
            <person name="Ravi A."/>
            <person name="Getino M."/>
            <person name="Pursley I."/>
            <person name="Horton D.L."/>
            <person name="Alikhan N.F."/>
            <person name="Baker D."/>
            <person name="Gharbi K."/>
            <person name="Hall N."/>
            <person name="Watson M."/>
            <person name="Adriaenssens E.M."/>
            <person name="Foster-Nyarko E."/>
            <person name="Jarju S."/>
            <person name="Secka A."/>
            <person name="Antonio M."/>
            <person name="Oren A."/>
            <person name="Chaudhuri R.R."/>
            <person name="La Ragione R."/>
            <person name="Hildebrand F."/>
            <person name="Pallen M.J."/>
        </authorList>
    </citation>
    <scope>NUCLEOTIDE SEQUENCE</scope>
    <source>
        <strain evidence="8">ChiSjej6B24-2974</strain>
    </source>
</reference>